<evidence type="ECO:0000313" key="6">
    <source>
        <dbReference type="EMBL" id="CAG9786488.1"/>
    </source>
</evidence>
<dbReference type="GO" id="GO:0006820">
    <property type="term" value="P:monoatomic anion transport"/>
    <property type="evidence" value="ECO:0007669"/>
    <property type="project" value="TreeGrafter"/>
</dbReference>
<feature type="transmembrane region" description="Helical" evidence="5">
    <location>
        <begin position="95"/>
        <end position="116"/>
    </location>
</feature>
<reference evidence="6" key="2">
    <citation type="submission" date="2022-10" db="EMBL/GenBank/DDBJ databases">
        <authorList>
            <consortium name="ENA_rothamsted_submissions"/>
            <consortium name="culmorum"/>
            <person name="King R."/>
        </authorList>
    </citation>
    <scope>NUCLEOTIDE SEQUENCE</scope>
</reference>
<evidence type="ECO:0000256" key="3">
    <source>
        <dbReference type="ARBA" id="ARBA00022989"/>
    </source>
</evidence>
<dbReference type="SUPFAM" id="SSF103473">
    <property type="entry name" value="MFS general substrate transporter"/>
    <property type="match status" value="1"/>
</dbReference>
<keyword evidence="7" id="KW-1185">Reference proteome</keyword>
<evidence type="ECO:0000256" key="2">
    <source>
        <dbReference type="ARBA" id="ARBA00022692"/>
    </source>
</evidence>
<feature type="transmembrane region" description="Helical" evidence="5">
    <location>
        <begin position="136"/>
        <end position="156"/>
    </location>
</feature>
<dbReference type="PANTHER" id="PTHR11662:SF399">
    <property type="entry name" value="FI19708P1-RELATED"/>
    <property type="match status" value="1"/>
</dbReference>
<dbReference type="PANTHER" id="PTHR11662">
    <property type="entry name" value="SOLUTE CARRIER FAMILY 17"/>
    <property type="match status" value="1"/>
</dbReference>
<evidence type="ECO:0000256" key="1">
    <source>
        <dbReference type="ARBA" id="ARBA00004141"/>
    </source>
</evidence>
<dbReference type="Proteomes" id="UP001153714">
    <property type="component" value="Chromosome 16"/>
</dbReference>
<evidence type="ECO:0000256" key="5">
    <source>
        <dbReference type="SAM" id="Phobius"/>
    </source>
</evidence>
<name>A0A9N9QZT6_9NEOP</name>
<keyword evidence="3 5" id="KW-1133">Transmembrane helix</keyword>
<dbReference type="InterPro" id="IPR050382">
    <property type="entry name" value="MFS_Na/Anion_cotransporter"/>
</dbReference>
<evidence type="ECO:0000313" key="7">
    <source>
        <dbReference type="Proteomes" id="UP001153714"/>
    </source>
</evidence>
<dbReference type="InterPro" id="IPR036259">
    <property type="entry name" value="MFS_trans_sf"/>
</dbReference>
<reference evidence="6" key="1">
    <citation type="submission" date="2021-12" db="EMBL/GenBank/DDBJ databases">
        <authorList>
            <person name="King R."/>
        </authorList>
    </citation>
    <scope>NUCLEOTIDE SEQUENCE</scope>
</reference>
<accession>A0A9N9QZT6</accession>
<dbReference type="GO" id="GO:0022857">
    <property type="term" value="F:transmembrane transporter activity"/>
    <property type="evidence" value="ECO:0007669"/>
    <property type="project" value="TreeGrafter"/>
</dbReference>
<keyword evidence="2 5" id="KW-0812">Transmembrane</keyword>
<dbReference type="Gene3D" id="1.20.120.540">
    <property type="entry name" value="Voltage-gated potassium channels"/>
    <property type="match status" value="1"/>
</dbReference>
<dbReference type="AlphaFoldDB" id="A0A9N9QZT6"/>
<feature type="transmembrane region" description="Helical" evidence="5">
    <location>
        <begin position="68"/>
        <end position="88"/>
    </location>
</feature>
<feature type="transmembrane region" description="Helical" evidence="5">
    <location>
        <begin position="21"/>
        <end position="48"/>
    </location>
</feature>
<dbReference type="EMBL" id="OU893347">
    <property type="protein sequence ID" value="CAG9786488.1"/>
    <property type="molecule type" value="Genomic_DNA"/>
</dbReference>
<dbReference type="InterPro" id="IPR027378">
    <property type="entry name" value="Nucleotide_channel_N"/>
</dbReference>
<keyword evidence="4 5" id="KW-0472">Membrane</keyword>
<gene>
    <name evidence="6" type="ORF">DIATSA_LOCUS4434</name>
</gene>
<comment type="subcellular location">
    <subcellularLocation>
        <location evidence="1">Membrane</location>
        <topology evidence="1">Multi-pass membrane protein</topology>
    </subcellularLocation>
</comment>
<organism evidence="6 7">
    <name type="scientific">Diatraea saccharalis</name>
    <name type="common">sugarcane borer</name>
    <dbReference type="NCBI Taxonomy" id="40085"/>
    <lineage>
        <taxon>Eukaryota</taxon>
        <taxon>Metazoa</taxon>
        <taxon>Ecdysozoa</taxon>
        <taxon>Arthropoda</taxon>
        <taxon>Hexapoda</taxon>
        <taxon>Insecta</taxon>
        <taxon>Pterygota</taxon>
        <taxon>Neoptera</taxon>
        <taxon>Endopterygota</taxon>
        <taxon>Lepidoptera</taxon>
        <taxon>Glossata</taxon>
        <taxon>Ditrysia</taxon>
        <taxon>Pyraloidea</taxon>
        <taxon>Crambidae</taxon>
        <taxon>Crambinae</taxon>
        <taxon>Diatraea</taxon>
    </lineage>
</organism>
<dbReference type="GO" id="GO:0016020">
    <property type="term" value="C:membrane"/>
    <property type="evidence" value="ECO:0007669"/>
    <property type="project" value="UniProtKB-SubCell"/>
</dbReference>
<sequence>MANIKDNIFSHPLERPIGMRHVIAFLLFLATTVSYATRVSMSLGIVAMTNPNDYGHPVFEWERSIQDTILSSFFWGYIMLQIPAGILAGKFGGKFLAFGAMTCTGVINLLVPLAAVHVSYQASNQSKLGRYNRQDIILYILFYSYTFIIFIFLNLYDLYVHTRRFFLRTDIHKEYI</sequence>
<dbReference type="OrthoDB" id="2985014at2759"/>
<evidence type="ECO:0000256" key="4">
    <source>
        <dbReference type="ARBA" id="ARBA00023136"/>
    </source>
</evidence>
<evidence type="ECO:0008006" key="8">
    <source>
        <dbReference type="Google" id="ProtNLM"/>
    </source>
</evidence>
<protein>
    <recommendedName>
        <fullName evidence="8">Inorganic phosphate cotransporter</fullName>
    </recommendedName>
</protein>
<proteinExistence type="predicted"/>